<evidence type="ECO:0000256" key="7">
    <source>
        <dbReference type="ARBA" id="ARBA00023204"/>
    </source>
</evidence>
<feature type="non-terminal residue" evidence="9">
    <location>
        <position position="1"/>
    </location>
</feature>
<organism evidence="9 10">
    <name type="scientific">Bacillus salacetis</name>
    <dbReference type="NCBI Taxonomy" id="2315464"/>
    <lineage>
        <taxon>Bacteria</taxon>
        <taxon>Bacillati</taxon>
        <taxon>Bacillota</taxon>
        <taxon>Bacilli</taxon>
        <taxon>Bacillales</taxon>
        <taxon>Bacillaceae</taxon>
        <taxon>Bacillus</taxon>
    </lineage>
</organism>
<evidence type="ECO:0000256" key="1">
    <source>
        <dbReference type="ARBA" id="ARBA00022741"/>
    </source>
</evidence>
<comment type="caution">
    <text evidence="9">The sequence shown here is derived from an EMBL/GenBank/DDBJ whole genome shotgun (WGS) entry which is preliminary data.</text>
</comment>
<dbReference type="RefSeq" id="WP_136035701.1">
    <property type="nucleotide sequence ID" value="NZ_QXIR01000016.1"/>
</dbReference>
<protein>
    <recommendedName>
        <fullName evidence="8">PD-(D/E)XK endonuclease-like domain-containing protein</fullName>
    </recommendedName>
</protein>
<keyword evidence="10" id="KW-1185">Reference proteome</keyword>
<proteinExistence type="predicted"/>
<evidence type="ECO:0000256" key="4">
    <source>
        <dbReference type="ARBA" id="ARBA00022806"/>
    </source>
</evidence>
<dbReference type="OrthoDB" id="9768303at2"/>
<dbReference type="GO" id="GO:0003677">
    <property type="term" value="F:DNA binding"/>
    <property type="evidence" value="ECO:0007669"/>
    <property type="project" value="UniProtKB-KW"/>
</dbReference>
<keyword evidence="2" id="KW-0227">DNA damage</keyword>
<reference evidence="9 10" key="1">
    <citation type="submission" date="2018-09" db="EMBL/GenBank/DDBJ databases">
        <title>Bacillus saliacetes sp. nov., isolated from Thai shrimp paste (Ka-pi).</title>
        <authorList>
            <person name="Daroonpunt R."/>
            <person name="Tanasupawat S."/>
            <person name="Yiamsombut S."/>
        </authorList>
    </citation>
    <scope>NUCLEOTIDE SEQUENCE [LARGE SCALE GENOMIC DNA]</scope>
    <source>
        <strain evidence="9 10">SKP7-4</strain>
    </source>
</reference>
<evidence type="ECO:0000259" key="8">
    <source>
        <dbReference type="Pfam" id="PF12705"/>
    </source>
</evidence>
<keyword evidence="1" id="KW-0547">Nucleotide-binding</keyword>
<dbReference type="InterPro" id="IPR011604">
    <property type="entry name" value="PDDEXK-like_dom_sf"/>
</dbReference>
<evidence type="ECO:0000256" key="5">
    <source>
        <dbReference type="ARBA" id="ARBA00022840"/>
    </source>
</evidence>
<name>A0A3A1QW63_9BACI</name>
<dbReference type="GO" id="GO:0005524">
    <property type="term" value="F:ATP binding"/>
    <property type="evidence" value="ECO:0007669"/>
    <property type="project" value="UniProtKB-KW"/>
</dbReference>
<evidence type="ECO:0000313" key="10">
    <source>
        <dbReference type="Proteomes" id="UP000265801"/>
    </source>
</evidence>
<accession>A0A3A1QW63</accession>
<dbReference type="AlphaFoldDB" id="A0A3A1QW63"/>
<dbReference type="Proteomes" id="UP000265801">
    <property type="component" value="Unassembled WGS sequence"/>
</dbReference>
<dbReference type="GO" id="GO:0004386">
    <property type="term" value="F:helicase activity"/>
    <property type="evidence" value="ECO:0007669"/>
    <property type="project" value="UniProtKB-KW"/>
</dbReference>
<dbReference type="GO" id="GO:0006281">
    <property type="term" value="P:DNA repair"/>
    <property type="evidence" value="ECO:0007669"/>
    <property type="project" value="UniProtKB-KW"/>
</dbReference>
<evidence type="ECO:0000313" key="9">
    <source>
        <dbReference type="EMBL" id="RIW32673.1"/>
    </source>
</evidence>
<keyword evidence="3" id="KW-0378">Hydrolase</keyword>
<dbReference type="EMBL" id="QXIR01000016">
    <property type="protein sequence ID" value="RIW32673.1"/>
    <property type="molecule type" value="Genomic_DNA"/>
</dbReference>
<keyword evidence="7" id="KW-0234">DNA repair</keyword>
<keyword evidence="4" id="KW-0347">Helicase</keyword>
<evidence type="ECO:0000256" key="2">
    <source>
        <dbReference type="ARBA" id="ARBA00022763"/>
    </source>
</evidence>
<keyword evidence="6" id="KW-0238">DNA-binding</keyword>
<dbReference type="InterPro" id="IPR038726">
    <property type="entry name" value="PDDEXK_AddAB-type"/>
</dbReference>
<evidence type="ECO:0000256" key="6">
    <source>
        <dbReference type="ARBA" id="ARBA00023125"/>
    </source>
</evidence>
<evidence type="ECO:0000256" key="3">
    <source>
        <dbReference type="ARBA" id="ARBA00022801"/>
    </source>
</evidence>
<sequence>PDPQSIESSVRKGLKDIVRSSITRMEDWKVNPRNNQILHEFYYENGLSNEVVERIEDKINVSIPSFFESETFEEVILDGGTKFDIAERFRSFKISGIKVNLMVDLAYDSETGNVRKVIDWKTGSKSYDDQLQLTTYALYYNDLFRIPEEKIQVKNEYLCDPQEQLTTRGYQVSKEDLDRTRELIMDSFQQIYTFLVEEEIESLEDVLFIEGCSNEKVCSFCNFREVCFNRKTFL</sequence>
<dbReference type="GO" id="GO:0016787">
    <property type="term" value="F:hydrolase activity"/>
    <property type="evidence" value="ECO:0007669"/>
    <property type="project" value="UniProtKB-KW"/>
</dbReference>
<gene>
    <name evidence="9" type="ORF">D3H55_12365</name>
</gene>
<dbReference type="Gene3D" id="3.90.320.10">
    <property type="match status" value="1"/>
</dbReference>
<keyword evidence="5" id="KW-0067">ATP-binding</keyword>
<feature type="domain" description="PD-(D/E)XK endonuclease-like" evidence="8">
    <location>
        <begin position="72"/>
        <end position="227"/>
    </location>
</feature>
<dbReference type="Pfam" id="PF12705">
    <property type="entry name" value="PDDEXK_1"/>
    <property type="match status" value="1"/>
</dbReference>